<evidence type="ECO:0000256" key="2">
    <source>
        <dbReference type="SAM" id="SignalP"/>
    </source>
</evidence>
<dbReference type="Proteomes" id="UP000468413">
    <property type="component" value="Unassembled WGS sequence"/>
</dbReference>
<dbReference type="EMBL" id="WBVS01000003">
    <property type="protein sequence ID" value="KAB7788518.1"/>
    <property type="molecule type" value="Genomic_DNA"/>
</dbReference>
<name>A0A6I1GKQ1_9BIFI</name>
<dbReference type="AlphaFoldDB" id="A0A6I1GKQ1"/>
<dbReference type="RefSeq" id="WP_152209430.1">
    <property type="nucleotide sequence ID" value="NZ_WBVS01000003.1"/>
</dbReference>
<proteinExistence type="predicted"/>
<comment type="caution">
    <text evidence="3">The sequence shown here is derived from an EMBL/GenBank/DDBJ whole genome shotgun (WGS) entry which is preliminary data.</text>
</comment>
<reference evidence="3 4" key="1">
    <citation type="submission" date="2019-09" db="EMBL/GenBank/DDBJ databases">
        <title>Characterization of the phylogenetic diversity of two novel species belonging to the genus Bifidobacterium: Bifidobacterium cebidarum sp. nov. and Bifidobacterium leontopitheci sp. nov.</title>
        <authorList>
            <person name="Lugli G.A."/>
            <person name="Duranti S."/>
            <person name="Milani C."/>
            <person name="Turroni F."/>
            <person name="Ventura M."/>
        </authorList>
    </citation>
    <scope>NUCLEOTIDE SEQUENCE [LARGE SCALE GENOMIC DNA]</scope>
    <source>
        <strain evidence="3 4">LMG 31469</strain>
    </source>
</reference>
<feature type="chain" id="PRO_5039151659" description="Lipoprotein" evidence="2">
    <location>
        <begin position="32"/>
        <end position="219"/>
    </location>
</feature>
<accession>A0A6I1GKQ1</accession>
<sequence>MNKQYGRFRLVKVMVAAVAASCILCSVSACASSAAQSQPQTSGGIDLNAHYGTELRESREQLRQNGNDFAAGILDDGIIADSELAELNNRVVQCLGDLGYDKESITMGELGEMSIYPPSGATQEDRQSWGASVNQDMQTCTERNGANAIWQLASAAQLNPNNDGKDVRQTIIDCYIKQGIVGESYSIDDYERDSRNGTGPFSEAQRANADFQQKLETCE</sequence>
<keyword evidence="2" id="KW-0732">Signal</keyword>
<evidence type="ECO:0000313" key="3">
    <source>
        <dbReference type="EMBL" id="KAB7788518.1"/>
    </source>
</evidence>
<protein>
    <recommendedName>
        <fullName evidence="5">Lipoprotein</fullName>
    </recommendedName>
</protein>
<dbReference type="PROSITE" id="PS51257">
    <property type="entry name" value="PROKAR_LIPOPROTEIN"/>
    <property type="match status" value="1"/>
</dbReference>
<keyword evidence="4" id="KW-1185">Reference proteome</keyword>
<feature type="signal peptide" evidence="2">
    <location>
        <begin position="1"/>
        <end position="31"/>
    </location>
</feature>
<gene>
    <name evidence="3" type="ORF">F7D08_0797</name>
</gene>
<evidence type="ECO:0008006" key="5">
    <source>
        <dbReference type="Google" id="ProtNLM"/>
    </source>
</evidence>
<feature type="compositionally biased region" description="Polar residues" evidence="1">
    <location>
        <begin position="210"/>
        <end position="219"/>
    </location>
</feature>
<organism evidence="3 4">
    <name type="scientific">Bifidobacterium cebidarum</name>
    <dbReference type="NCBI Taxonomy" id="2650773"/>
    <lineage>
        <taxon>Bacteria</taxon>
        <taxon>Bacillati</taxon>
        <taxon>Actinomycetota</taxon>
        <taxon>Actinomycetes</taxon>
        <taxon>Bifidobacteriales</taxon>
        <taxon>Bifidobacteriaceae</taxon>
        <taxon>Bifidobacterium</taxon>
    </lineage>
</organism>
<evidence type="ECO:0000256" key="1">
    <source>
        <dbReference type="SAM" id="MobiDB-lite"/>
    </source>
</evidence>
<feature type="region of interest" description="Disordered" evidence="1">
    <location>
        <begin position="188"/>
        <end position="219"/>
    </location>
</feature>
<evidence type="ECO:0000313" key="4">
    <source>
        <dbReference type="Proteomes" id="UP000468413"/>
    </source>
</evidence>